<protein>
    <submittedName>
        <fullName evidence="3">Uncharacterized protein</fullName>
    </submittedName>
</protein>
<keyword evidence="2" id="KW-1133">Transmembrane helix</keyword>
<keyword evidence="2" id="KW-0812">Transmembrane</keyword>
<dbReference type="EMBL" id="JABWGO010000001">
    <property type="protein sequence ID" value="NUW39578.1"/>
    <property type="molecule type" value="Genomic_DNA"/>
</dbReference>
<feature type="transmembrane region" description="Helical" evidence="2">
    <location>
        <begin position="6"/>
        <end position="26"/>
    </location>
</feature>
<name>A0A7Y6IKT5_9ACTN</name>
<organism evidence="3 4">
    <name type="scientific">Nonomuraea rhodomycinica</name>
    <dbReference type="NCBI Taxonomy" id="1712872"/>
    <lineage>
        <taxon>Bacteria</taxon>
        <taxon>Bacillati</taxon>
        <taxon>Actinomycetota</taxon>
        <taxon>Actinomycetes</taxon>
        <taxon>Streptosporangiales</taxon>
        <taxon>Streptosporangiaceae</taxon>
        <taxon>Nonomuraea</taxon>
    </lineage>
</organism>
<evidence type="ECO:0000313" key="3">
    <source>
        <dbReference type="EMBL" id="NUW39578.1"/>
    </source>
</evidence>
<comment type="caution">
    <text evidence="3">The sequence shown here is derived from an EMBL/GenBank/DDBJ whole genome shotgun (WGS) entry which is preliminary data.</text>
</comment>
<dbReference type="AlphaFoldDB" id="A0A7Y6IKT5"/>
<accession>A0A7Y6IKT5</accession>
<evidence type="ECO:0000256" key="2">
    <source>
        <dbReference type="SAM" id="Phobius"/>
    </source>
</evidence>
<dbReference type="RefSeq" id="WP_175599099.1">
    <property type="nucleotide sequence ID" value="NZ_JABWGO010000001.1"/>
</dbReference>
<reference evidence="3 4" key="1">
    <citation type="submission" date="2020-06" db="EMBL/GenBank/DDBJ databases">
        <authorList>
            <person name="Chanama M."/>
        </authorList>
    </citation>
    <scope>NUCLEOTIDE SEQUENCE [LARGE SCALE GENOMIC DNA]</scope>
    <source>
        <strain evidence="3 4">TBRC6557</strain>
    </source>
</reference>
<keyword evidence="2" id="KW-0472">Membrane</keyword>
<sequence>MQDLPHWIPLAVSALNFATALVGWAAGRRRRSRPRRSTKPAAKRQCRR</sequence>
<proteinExistence type="predicted"/>
<evidence type="ECO:0000256" key="1">
    <source>
        <dbReference type="SAM" id="MobiDB-lite"/>
    </source>
</evidence>
<feature type="region of interest" description="Disordered" evidence="1">
    <location>
        <begin position="28"/>
        <end position="48"/>
    </location>
</feature>
<dbReference type="Proteomes" id="UP000546126">
    <property type="component" value="Unassembled WGS sequence"/>
</dbReference>
<gene>
    <name evidence="3" type="ORF">HT134_05440</name>
</gene>
<evidence type="ECO:0000313" key="4">
    <source>
        <dbReference type="Proteomes" id="UP000546126"/>
    </source>
</evidence>
<keyword evidence="4" id="KW-1185">Reference proteome</keyword>